<comment type="caution">
    <text evidence="2">The sequence shown here is derived from an EMBL/GenBank/DDBJ whole genome shotgun (WGS) entry which is preliminary data.</text>
</comment>
<protein>
    <submittedName>
        <fullName evidence="2">Uncharacterized protein</fullName>
    </submittedName>
</protein>
<feature type="transmembrane region" description="Helical" evidence="1">
    <location>
        <begin position="6"/>
        <end position="24"/>
    </location>
</feature>
<reference evidence="2" key="2">
    <citation type="submission" date="2020-10" db="EMBL/GenBank/DDBJ databases">
        <title>Mucilaginibacter sp. nov., isolated from soil.</title>
        <authorList>
            <person name="Jeon C.O."/>
        </authorList>
    </citation>
    <scope>NUCLEOTIDE SEQUENCE</scope>
    <source>
        <strain evidence="2">R11</strain>
    </source>
</reference>
<keyword evidence="1" id="KW-0812">Transmembrane</keyword>
<keyword evidence="1" id="KW-1133">Transmembrane helix</keyword>
<dbReference type="Proteomes" id="UP000638732">
    <property type="component" value="Unassembled WGS sequence"/>
</dbReference>
<organism evidence="2 3">
    <name type="scientific">Mucilaginibacter agri</name>
    <dbReference type="NCBI Taxonomy" id="2695265"/>
    <lineage>
        <taxon>Bacteria</taxon>
        <taxon>Pseudomonadati</taxon>
        <taxon>Bacteroidota</taxon>
        <taxon>Sphingobacteriia</taxon>
        <taxon>Sphingobacteriales</taxon>
        <taxon>Sphingobacteriaceae</taxon>
        <taxon>Mucilaginibacter</taxon>
    </lineage>
</organism>
<sequence length="192" mass="22496">MKRSTFFILLGFLLFVVFIFWYYAGFQKKHDSRTLAQVVDATKFDKGVADRLPLYDSLSKMILLYADSLMSKTDNRRVFSIDTAARQSNSNKRLARVPNFKSIKTLWEKIGGEYLTSVELDRVYQQNDCAIKLNIRNGKIELKSGNYSIGHWLVYKTFPEHGGRFNKDEMLSPDWRYGIIFTKKMEEVAYHY</sequence>
<gene>
    <name evidence="2" type="ORF">GSY63_13745</name>
</gene>
<accession>A0A965ZIN4</accession>
<reference evidence="2" key="1">
    <citation type="submission" date="2020-01" db="EMBL/GenBank/DDBJ databases">
        <authorList>
            <person name="Seo Y.L."/>
        </authorList>
    </citation>
    <scope>NUCLEOTIDE SEQUENCE</scope>
    <source>
        <strain evidence="2">R11</strain>
    </source>
</reference>
<dbReference type="AlphaFoldDB" id="A0A965ZIN4"/>
<evidence type="ECO:0000313" key="3">
    <source>
        <dbReference type="Proteomes" id="UP000638732"/>
    </source>
</evidence>
<dbReference type="EMBL" id="WWEO01000043">
    <property type="protein sequence ID" value="NCD70427.1"/>
    <property type="molecule type" value="Genomic_DNA"/>
</dbReference>
<dbReference type="RefSeq" id="WP_166586407.1">
    <property type="nucleotide sequence ID" value="NZ_WWEO01000043.1"/>
</dbReference>
<keyword evidence="1" id="KW-0472">Membrane</keyword>
<keyword evidence="3" id="KW-1185">Reference proteome</keyword>
<proteinExistence type="predicted"/>
<evidence type="ECO:0000256" key="1">
    <source>
        <dbReference type="SAM" id="Phobius"/>
    </source>
</evidence>
<evidence type="ECO:0000313" key="2">
    <source>
        <dbReference type="EMBL" id="NCD70427.1"/>
    </source>
</evidence>
<name>A0A965ZIN4_9SPHI</name>